<evidence type="ECO:0000259" key="4">
    <source>
        <dbReference type="PROSITE" id="PS50043"/>
    </source>
</evidence>
<dbReference type="Pfam" id="PF25873">
    <property type="entry name" value="WHD_MalT"/>
    <property type="match status" value="1"/>
</dbReference>
<dbReference type="Gene3D" id="1.25.40.10">
    <property type="entry name" value="Tetratricopeptide repeat domain"/>
    <property type="match status" value="1"/>
</dbReference>
<comment type="caution">
    <text evidence="5">The sequence shown here is derived from an EMBL/GenBank/DDBJ whole genome shotgun (WGS) entry which is preliminary data.</text>
</comment>
<dbReference type="SUPFAM" id="SSF48452">
    <property type="entry name" value="TPR-like"/>
    <property type="match status" value="1"/>
</dbReference>
<reference evidence="5 6" key="1">
    <citation type="submission" date="2019-12" db="EMBL/GenBank/DDBJ databases">
        <title>Nocardia sp. nov. ET3-3 isolated from soil.</title>
        <authorList>
            <person name="Kanchanasin P."/>
            <person name="Tanasupawat S."/>
            <person name="Yuki M."/>
            <person name="Kudo T."/>
        </authorList>
    </citation>
    <scope>NUCLEOTIDE SEQUENCE [LARGE SCALE GENOMIC DNA]</scope>
    <source>
        <strain evidence="5 6">ET3-3</strain>
    </source>
</reference>
<dbReference type="PANTHER" id="PTHR44688:SF16">
    <property type="entry name" value="DNA-BINDING TRANSCRIPTIONAL ACTIVATOR DEVR_DOSR"/>
    <property type="match status" value="1"/>
</dbReference>
<dbReference type="InterPro" id="IPR027417">
    <property type="entry name" value="P-loop_NTPase"/>
</dbReference>
<dbReference type="InterPro" id="IPR041617">
    <property type="entry name" value="TPR_MalT"/>
</dbReference>
<evidence type="ECO:0000256" key="2">
    <source>
        <dbReference type="ARBA" id="ARBA00023125"/>
    </source>
</evidence>
<evidence type="ECO:0000256" key="1">
    <source>
        <dbReference type="ARBA" id="ARBA00023015"/>
    </source>
</evidence>
<keyword evidence="3" id="KW-0804">Transcription</keyword>
<dbReference type="InterPro" id="IPR000792">
    <property type="entry name" value="Tscrpt_reg_LuxR_C"/>
</dbReference>
<dbReference type="Pfam" id="PF17874">
    <property type="entry name" value="TPR_MalT"/>
    <property type="match status" value="1"/>
</dbReference>
<dbReference type="CDD" id="cd06170">
    <property type="entry name" value="LuxR_C_like"/>
    <property type="match status" value="1"/>
</dbReference>
<keyword evidence="6" id="KW-1185">Reference proteome</keyword>
<gene>
    <name evidence="5" type="ORF">GPX89_25995</name>
</gene>
<dbReference type="Gene3D" id="1.10.10.10">
    <property type="entry name" value="Winged helix-like DNA-binding domain superfamily/Winged helix DNA-binding domain"/>
    <property type="match status" value="1"/>
</dbReference>
<sequence>MTWSSHLLSLQGDLIWSPVSSLVSSRVICRRTVRVIHRRGRLPPRSATHLSGTWVASASRRDTVCTVSKPVPPAAVSRTSAAHVPSVVARRALFDRLSVGLSGGVTLISAPAGSGKTVLLRTWIAETGLADRAAWVSVERGERDAQRFWLAVITRLRAAVGTDAFVEKLTPTPAFEGDEIIERLVSELASLEEPVVLAIDDLHELAAPDALAQLELLLDRRPRLLHLILATRRDPQLGLHRLRLRGELTEVRAADLRFTLDETRELLAASKIALSERSIRLLHARTEGWAAGLRLAALSLVGHSEPERFVAEFSGSERTIADYLLAEVLEQQPSHVRRLLLRTSVLERVNGALADFLVEGSGSERILHSLADANAFVTPIDLERAWFRYHHLLADLLRLELRRTEPDAVVPLHTAAARWYAEHGYVVDAVQHALIAQDWDYAAGLLADQAFSLALDGQEATLSALLAAFPTDKVSDPELTAVIAVDQIARGSLDEATEYLTLAEHNISAVPEQRRRRLAAALAVARMSLARRRGDFGSVLGEVDELLGPADAETLTDVALAADVKALTLMNLGIVEFWSGRDADTDEHLTRGLMLARRINRPYIEIGCLAHSAMVAGSFAVGRDRCAEAIAVAEAHGWGSEPIVGVALARMGGYEVWQGRFDEAEHWLDRAGGALRPELEPAPGLLLHLARGAVHVGRGRLDEALLAFRAAEQLQRFLVTPHVLAVQVYQALVHVQLRLGDVAGARATLAGMPEALRDRGEACAAQASLLLADGQPQAAIDALAPAVAGKVPVIRDFTLIMVLLLDAIANDQLGETQAAATDIERALALAEPDALVFPFVIIPSHELLERHPRHRTAHAALLQSIIDVLGGTPLPTRTDTPQGPFETLSDSELRVLGYLPSNLSAPEIGNELFLSLNTVKTHMRHIYAKLGVHRRTEAVERARELGLLGPGARLRR</sequence>
<dbReference type="Gene3D" id="3.40.50.300">
    <property type="entry name" value="P-loop containing nucleotide triphosphate hydrolases"/>
    <property type="match status" value="1"/>
</dbReference>
<keyword evidence="2" id="KW-0238">DNA-binding</keyword>
<proteinExistence type="predicted"/>
<dbReference type="SUPFAM" id="SSF46894">
    <property type="entry name" value="C-terminal effector domain of the bipartite response regulators"/>
    <property type="match status" value="1"/>
</dbReference>
<dbReference type="SMART" id="SM00421">
    <property type="entry name" value="HTH_LUXR"/>
    <property type="match status" value="1"/>
</dbReference>
<dbReference type="InterPro" id="IPR059106">
    <property type="entry name" value="WHD_MalT"/>
</dbReference>
<organism evidence="5 6">
    <name type="scientific">Nocardia terrae</name>
    <dbReference type="NCBI Taxonomy" id="2675851"/>
    <lineage>
        <taxon>Bacteria</taxon>
        <taxon>Bacillati</taxon>
        <taxon>Actinomycetota</taxon>
        <taxon>Actinomycetes</taxon>
        <taxon>Mycobacteriales</taxon>
        <taxon>Nocardiaceae</taxon>
        <taxon>Nocardia</taxon>
    </lineage>
</organism>
<dbReference type="GO" id="GO:0003677">
    <property type="term" value="F:DNA binding"/>
    <property type="evidence" value="ECO:0007669"/>
    <property type="project" value="UniProtKB-KW"/>
</dbReference>
<dbReference type="PROSITE" id="PS50043">
    <property type="entry name" value="HTH_LUXR_2"/>
    <property type="match status" value="1"/>
</dbReference>
<dbReference type="PANTHER" id="PTHR44688">
    <property type="entry name" value="DNA-BINDING TRANSCRIPTIONAL ACTIVATOR DEVR_DOSR"/>
    <property type="match status" value="1"/>
</dbReference>
<accession>A0A7K1V2C6</accession>
<dbReference type="Proteomes" id="UP000466794">
    <property type="component" value="Unassembled WGS sequence"/>
</dbReference>
<dbReference type="Pfam" id="PF13191">
    <property type="entry name" value="AAA_16"/>
    <property type="match status" value="1"/>
</dbReference>
<name>A0A7K1V2C6_9NOCA</name>
<protein>
    <submittedName>
        <fullName evidence="5">AAA family ATPase</fullName>
    </submittedName>
</protein>
<evidence type="ECO:0000313" key="6">
    <source>
        <dbReference type="Proteomes" id="UP000466794"/>
    </source>
</evidence>
<dbReference type="SUPFAM" id="SSF52540">
    <property type="entry name" value="P-loop containing nucleoside triphosphate hydrolases"/>
    <property type="match status" value="1"/>
</dbReference>
<dbReference type="Pfam" id="PF00196">
    <property type="entry name" value="GerE"/>
    <property type="match status" value="1"/>
</dbReference>
<dbReference type="GO" id="GO:0006355">
    <property type="term" value="P:regulation of DNA-templated transcription"/>
    <property type="evidence" value="ECO:0007669"/>
    <property type="project" value="InterPro"/>
</dbReference>
<dbReference type="InterPro" id="IPR041664">
    <property type="entry name" value="AAA_16"/>
</dbReference>
<dbReference type="EMBL" id="WRPP01000005">
    <property type="protein sequence ID" value="MVU80691.1"/>
    <property type="molecule type" value="Genomic_DNA"/>
</dbReference>
<evidence type="ECO:0000256" key="3">
    <source>
        <dbReference type="ARBA" id="ARBA00023163"/>
    </source>
</evidence>
<feature type="domain" description="HTH luxR-type" evidence="4">
    <location>
        <begin position="881"/>
        <end position="946"/>
    </location>
</feature>
<dbReference type="InterPro" id="IPR016032">
    <property type="entry name" value="Sig_transdc_resp-reg_C-effctor"/>
</dbReference>
<dbReference type="SMART" id="SM00382">
    <property type="entry name" value="AAA"/>
    <property type="match status" value="1"/>
</dbReference>
<dbReference type="InterPro" id="IPR011990">
    <property type="entry name" value="TPR-like_helical_dom_sf"/>
</dbReference>
<evidence type="ECO:0000313" key="5">
    <source>
        <dbReference type="EMBL" id="MVU80691.1"/>
    </source>
</evidence>
<keyword evidence="1" id="KW-0805">Transcription regulation</keyword>
<dbReference type="AlphaFoldDB" id="A0A7K1V2C6"/>
<dbReference type="InterPro" id="IPR003593">
    <property type="entry name" value="AAA+_ATPase"/>
</dbReference>
<dbReference type="InterPro" id="IPR036388">
    <property type="entry name" value="WH-like_DNA-bd_sf"/>
</dbReference>